<accession>A0A918CGT1</accession>
<dbReference type="AlphaFoldDB" id="A0A918CGT1"/>
<keyword evidence="2" id="KW-0378">Hydrolase</keyword>
<dbReference type="Proteomes" id="UP000603865">
    <property type="component" value="Unassembled WGS sequence"/>
</dbReference>
<organism evidence="5 6">
    <name type="scientific">Deinococcus ruber</name>
    <dbReference type="NCBI Taxonomy" id="1848197"/>
    <lineage>
        <taxon>Bacteria</taxon>
        <taxon>Thermotogati</taxon>
        <taxon>Deinococcota</taxon>
        <taxon>Deinococci</taxon>
        <taxon>Deinococcales</taxon>
        <taxon>Deinococcaceae</taxon>
        <taxon>Deinococcus</taxon>
    </lineage>
</organism>
<dbReference type="InterPro" id="IPR036962">
    <property type="entry name" value="Glyco_hydro_3_N_sf"/>
</dbReference>
<evidence type="ECO:0000256" key="1">
    <source>
        <dbReference type="ARBA" id="ARBA00005336"/>
    </source>
</evidence>
<name>A0A918CGT1_9DEIO</name>
<dbReference type="Gene3D" id="3.20.20.300">
    <property type="entry name" value="Glycoside hydrolase, family 3, N-terminal domain"/>
    <property type="match status" value="1"/>
</dbReference>
<dbReference type="InterPro" id="IPR017853">
    <property type="entry name" value="GH"/>
</dbReference>
<comment type="similarity">
    <text evidence="1">Belongs to the glycosyl hydrolase 3 family.</text>
</comment>
<reference evidence="5" key="1">
    <citation type="journal article" date="2014" name="Int. J. Syst. Evol. Microbiol.">
        <title>Complete genome sequence of Corynebacterium casei LMG S-19264T (=DSM 44701T), isolated from a smear-ripened cheese.</title>
        <authorList>
            <consortium name="US DOE Joint Genome Institute (JGI-PGF)"/>
            <person name="Walter F."/>
            <person name="Albersmeier A."/>
            <person name="Kalinowski J."/>
            <person name="Ruckert C."/>
        </authorList>
    </citation>
    <scope>NUCLEOTIDE SEQUENCE</scope>
    <source>
        <strain evidence="5">JCM 31311</strain>
    </source>
</reference>
<proteinExistence type="inferred from homology"/>
<evidence type="ECO:0000259" key="4">
    <source>
        <dbReference type="Pfam" id="PF00933"/>
    </source>
</evidence>
<dbReference type="InterPro" id="IPR050226">
    <property type="entry name" value="NagZ_Beta-hexosaminidase"/>
</dbReference>
<dbReference type="InterPro" id="IPR019800">
    <property type="entry name" value="Glyco_hydro_3_AS"/>
</dbReference>
<dbReference type="RefSeq" id="WP_229776206.1">
    <property type="nucleotide sequence ID" value="NZ_BMQL01000025.1"/>
</dbReference>
<dbReference type="GO" id="GO:0004553">
    <property type="term" value="F:hydrolase activity, hydrolyzing O-glycosyl compounds"/>
    <property type="evidence" value="ECO:0007669"/>
    <property type="project" value="InterPro"/>
</dbReference>
<dbReference type="InterPro" id="IPR001764">
    <property type="entry name" value="Glyco_hydro_3_N"/>
</dbReference>
<evidence type="ECO:0000256" key="3">
    <source>
        <dbReference type="ARBA" id="ARBA00023295"/>
    </source>
</evidence>
<comment type="caution">
    <text evidence="5">The sequence shown here is derived from an EMBL/GenBank/DDBJ whole genome shotgun (WGS) entry which is preliminary data.</text>
</comment>
<feature type="domain" description="Glycoside hydrolase family 3 N-terminal" evidence="4">
    <location>
        <begin position="6"/>
        <end position="315"/>
    </location>
</feature>
<sequence>MPIHAGQLLMVDLPGPVLDADSAQYLKEHHIGAVCLFGKNVQDERQLRALCRDLGAVLGEHALIAIDHEGGAIVRMKFWPVPPSAMSLGAADDVQLTRSVHAANARQLRSVGINWNFAPDMDVNVESANPVIGVRAFGEGVDLVTRHALAASEGLSSEAVAACVKHFPGHGDTHLDSHLALPRVDKPLSELEATEFAPFRAAAAAQVPAFMTAHIIYPALDSQHPATLSRAALTGLLRKEWQYEGVIITDSMGMRAIDDNYGRGPAAVQALAAGADMVMALGRREAQLATLESVSEALADGTLEAEQMTRSLERLHLLAQRFPATTHPDARLDTDAALYSEAWTRGLCTVRGAVPPPSGQPITVIAPREEARQNVSEAGLPARDLARRMHAHFEVELIEYDDPAHLDWPALSADLKAAGRLSVLATTGRHRQPALRAARPDLHLCLYNAYSVLDVDAPALVSFGAAPAALDAVMGWLRGEVQAGGTLPFTLE</sequence>
<dbReference type="PROSITE" id="PS00775">
    <property type="entry name" value="GLYCOSYL_HYDROL_F3"/>
    <property type="match status" value="1"/>
</dbReference>
<dbReference type="EMBL" id="BMQL01000025">
    <property type="protein sequence ID" value="GGR20776.1"/>
    <property type="molecule type" value="Genomic_DNA"/>
</dbReference>
<evidence type="ECO:0000313" key="6">
    <source>
        <dbReference type="Proteomes" id="UP000603865"/>
    </source>
</evidence>
<reference evidence="5" key="2">
    <citation type="submission" date="2020-09" db="EMBL/GenBank/DDBJ databases">
        <authorList>
            <person name="Sun Q."/>
            <person name="Ohkuma M."/>
        </authorList>
    </citation>
    <scope>NUCLEOTIDE SEQUENCE</scope>
    <source>
        <strain evidence="5">JCM 31311</strain>
    </source>
</reference>
<gene>
    <name evidence="5" type="ORF">GCM10008957_36450</name>
</gene>
<dbReference type="PANTHER" id="PTHR30480">
    <property type="entry name" value="BETA-HEXOSAMINIDASE-RELATED"/>
    <property type="match status" value="1"/>
</dbReference>
<dbReference type="GO" id="GO:0009254">
    <property type="term" value="P:peptidoglycan turnover"/>
    <property type="evidence" value="ECO:0007669"/>
    <property type="project" value="TreeGrafter"/>
</dbReference>
<protein>
    <recommendedName>
        <fullName evidence="4">Glycoside hydrolase family 3 N-terminal domain-containing protein</fullName>
    </recommendedName>
</protein>
<keyword evidence="6" id="KW-1185">Reference proteome</keyword>
<evidence type="ECO:0000256" key="2">
    <source>
        <dbReference type="ARBA" id="ARBA00022801"/>
    </source>
</evidence>
<dbReference type="GO" id="GO:0005975">
    <property type="term" value="P:carbohydrate metabolic process"/>
    <property type="evidence" value="ECO:0007669"/>
    <property type="project" value="InterPro"/>
</dbReference>
<evidence type="ECO:0000313" key="5">
    <source>
        <dbReference type="EMBL" id="GGR20776.1"/>
    </source>
</evidence>
<keyword evidence="3" id="KW-0326">Glycosidase</keyword>
<dbReference type="PANTHER" id="PTHR30480:SF16">
    <property type="entry name" value="GLYCOSIDE HYDROLASE FAMILY 3 DOMAIN PROTEIN"/>
    <property type="match status" value="1"/>
</dbReference>
<dbReference type="Pfam" id="PF00933">
    <property type="entry name" value="Glyco_hydro_3"/>
    <property type="match status" value="1"/>
</dbReference>
<dbReference type="SUPFAM" id="SSF51445">
    <property type="entry name" value="(Trans)glycosidases"/>
    <property type="match status" value="1"/>
</dbReference>